<evidence type="ECO:0000313" key="1">
    <source>
        <dbReference type="EMBL" id="SDT95338.1"/>
    </source>
</evidence>
<reference evidence="1 2" key="1">
    <citation type="submission" date="2016-10" db="EMBL/GenBank/DDBJ databases">
        <authorList>
            <person name="Varghese N."/>
            <person name="Submissions S."/>
        </authorList>
    </citation>
    <scope>NUCLEOTIDE SEQUENCE [LARGE SCALE GENOMIC DNA]</scope>
    <source>
        <strain evidence="1 2">BS2775</strain>
    </source>
</reference>
<sequence>MFKKSPRLGLTGGVFQAVKGMKGKFLQRKGKHRTD</sequence>
<proteinExistence type="predicted"/>
<gene>
    <name evidence="1" type="ORF">SAMN04490197_1338</name>
</gene>
<keyword evidence="2" id="KW-1185">Reference proteome</keyword>
<protein>
    <submittedName>
        <fullName evidence="1">Uncharacterized protein</fullName>
    </submittedName>
</protein>
<dbReference type="AlphaFoldDB" id="A0A8B3XUZ8"/>
<dbReference type="EMBL" id="LT629782">
    <property type="protein sequence ID" value="SDT95338.1"/>
    <property type="molecule type" value="Genomic_DNA"/>
</dbReference>
<evidence type="ECO:0000313" key="2">
    <source>
        <dbReference type="Proteomes" id="UP000183653"/>
    </source>
</evidence>
<name>A0A8B3XUZ8_9PSED</name>
<organism evidence="1 2">
    <name type="scientific">Pseudomonas orientalis</name>
    <dbReference type="NCBI Taxonomy" id="76758"/>
    <lineage>
        <taxon>Bacteria</taxon>
        <taxon>Pseudomonadati</taxon>
        <taxon>Pseudomonadota</taxon>
        <taxon>Gammaproteobacteria</taxon>
        <taxon>Pseudomonadales</taxon>
        <taxon>Pseudomonadaceae</taxon>
        <taxon>Pseudomonas</taxon>
    </lineage>
</organism>
<accession>A0A8B3XUZ8</accession>
<dbReference type="Proteomes" id="UP000183653">
    <property type="component" value="Chromosome I"/>
</dbReference>